<dbReference type="OrthoDB" id="439792at2759"/>
<dbReference type="SUPFAM" id="SSF52540">
    <property type="entry name" value="P-loop containing nucleoside triphosphate hydrolases"/>
    <property type="match status" value="1"/>
</dbReference>
<dbReference type="PRINTS" id="PR00094">
    <property type="entry name" value="ADENYLTKNASE"/>
</dbReference>
<dbReference type="SMR" id="A0A843WRJ8"/>
<gene>
    <name evidence="7" type="ORF">Taro_045539</name>
</gene>
<dbReference type="InterPro" id="IPR000850">
    <property type="entry name" value="Adenylat/UMP-CMP_kin"/>
</dbReference>
<dbReference type="Pfam" id="PF00406">
    <property type="entry name" value="ADK"/>
    <property type="match status" value="1"/>
</dbReference>
<protein>
    <recommendedName>
        <fullName evidence="2">adenylate kinase</fullName>
        <ecNumber evidence="2">2.7.4.3</ecNumber>
    </recommendedName>
</protein>
<organism evidence="7 8">
    <name type="scientific">Colocasia esculenta</name>
    <name type="common">Wild taro</name>
    <name type="synonym">Arum esculentum</name>
    <dbReference type="NCBI Taxonomy" id="4460"/>
    <lineage>
        <taxon>Eukaryota</taxon>
        <taxon>Viridiplantae</taxon>
        <taxon>Streptophyta</taxon>
        <taxon>Embryophyta</taxon>
        <taxon>Tracheophyta</taxon>
        <taxon>Spermatophyta</taxon>
        <taxon>Magnoliopsida</taxon>
        <taxon>Liliopsida</taxon>
        <taxon>Araceae</taxon>
        <taxon>Aroideae</taxon>
        <taxon>Colocasieae</taxon>
        <taxon>Colocasia</taxon>
    </lineage>
</organism>
<dbReference type="InterPro" id="IPR027417">
    <property type="entry name" value="P-loop_NTPase"/>
</dbReference>
<dbReference type="EC" id="2.7.4.3" evidence="2"/>
<comment type="similarity">
    <text evidence="1 6">Belongs to the adenylate kinase family.</text>
</comment>
<dbReference type="PANTHER" id="PTHR23359">
    <property type="entry name" value="NUCLEOTIDE KINASE"/>
    <property type="match status" value="1"/>
</dbReference>
<proteinExistence type="inferred from homology"/>
<evidence type="ECO:0000256" key="6">
    <source>
        <dbReference type="RuleBase" id="RU003330"/>
    </source>
</evidence>
<comment type="caution">
    <text evidence="7">The sequence shown here is derived from an EMBL/GenBank/DDBJ whole genome shotgun (WGS) entry which is preliminary data.</text>
</comment>
<keyword evidence="4" id="KW-0547">Nucleotide-binding</keyword>
<reference evidence="7" key="1">
    <citation type="submission" date="2017-07" db="EMBL/GenBank/DDBJ databases">
        <title>Taro Niue Genome Assembly and Annotation.</title>
        <authorList>
            <person name="Atibalentja N."/>
            <person name="Keating K."/>
            <person name="Fields C.J."/>
        </authorList>
    </citation>
    <scope>NUCLEOTIDE SEQUENCE</scope>
    <source>
        <strain evidence="7">Niue_2</strain>
        <tissue evidence="7">Leaf</tissue>
    </source>
</reference>
<evidence type="ECO:0000256" key="3">
    <source>
        <dbReference type="ARBA" id="ARBA00022679"/>
    </source>
</evidence>
<keyword evidence="3 6" id="KW-0808">Transferase</keyword>
<evidence type="ECO:0000256" key="1">
    <source>
        <dbReference type="ARBA" id="ARBA00007220"/>
    </source>
</evidence>
<name>A0A843WRJ8_COLES</name>
<keyword evidence="8" id="KW-1185">Reference proteome</keyword>
<dbReference type="Gene3D" id="3.40.50.300">
    <property type="entry name" value="P-loop containing nucleotide triphosphate hydrolases"/>
    <property type="match status" value="1"/>
</dbReference>
<evidence type="ECO:0000256" key="2">
    <source>
        <dbReference type="ARBA" id="ARBA00012955"/>
    </source>
</evidence>
<dbReference type="AlphaFoldDB" id="A0A843WRJ8"/>
<dbReference type="Proteomes" id="UP000652761">
    <property type="component" value="Unassembled WGS sequence"/>
</dbReference>
<keyword evidence="5 6" id="KW-0418">Kinase</keyword>
<sequence>MAGIYRAGAAARSLGRLLGASRARSFGASAAVRLEYESDEEWEVGGGGKADACGEVEGRGVQWVFMGSPSAQKHVYATRIAALLGVPYISMGGLVRRELHPRSSLYKKIANAVNEGKLVPEDIIFGLLSQRLEDGYYRGERGFILGGIPRTRMQAEILDQITDIDLVVNLKCTEDCLVKKHLGSAICSRCGMSVNNGSSEATTSNSCFATTVQHSQLKSAGGMDAGEIQSQKFQIYAEQCKLLEDYYWKQRKLLNFQVAGGPGETWQGLLAALHLQHIDAVKSSSILTA</sequence>
<evidence type="ECO:0000313" key="8">
    <source>
        <dbReference type="Proteomes" id="UP000652761"/>
    </source>
</evidence>
<dbReference type="GO" id="GO:0004017">
    <property type="term" value="F:AMP kinase activity"/>
    <property type="evidence" value="ECO:0007669"/>
    <property type="project" value="UniProtKB-EC"/>
</dbReference>
<evidence type="ECO:0000313" key="7">
    <source>
        <dbReference type="EMBL" id="MQM12619.1"/>
    </source>
</evidence>
<evidence type="ECO:0000256" key="5">
    <source>
        <dbReference type="ARBA" id="ARBA00022777"/>
    </source>
</evidence>
<dbReference type="CDD" id="cd01428">
    <property type="entry name" value="ADK"/>
    <property type="match status" value="1"/>
</dbReference>
<evidence type="ECO:0000256" key="4">
    <source>
        <dbReference type="ARBA" id="ARBA00022741"/>
    </source>
</evidence>
<accession>A0A843WRJ8</accession>
<dbReference type="GO" id="GO:0005524">
    <property type="term" value="F:ATP binding"/>
    <property type="evidence" value="ECO:0007669"/>
    <property type="project" value="InterPro"/>
</dbReference>
<dbReference type="EMBL" id="NMUH01005380">
    <property type="protein sequence ID" value="MQM12619.1"/>
    <property type="molecule type" value="Genomic_DNA"/>
</dbReference>